<dbReference type="SUPFAM" id="SSF53720">
    <property type="entry name" value="ALDH-like"/>
    <property type="match status" value="1"/>
</dbReference>
<evidence type="ECO:0000256" key="1">
    <source>
        <dbReference type="ARBA" id="ARBA00022857"/>
    </source>
</evidence>
<dbReference type="PATRIC" id="fig|743722.3.peg.3206"/>
<dbReference type="InterPro" id="IPR008670">
    <property type="entry name" value="CoA_reduct_LuxC"/>
</dbReference>
<dbReference type="AlphaFoldDB" id="F4C3T6"/>
<accession>F4C3T6</accession>
<sequence>MKNHNLTSHQRIAAFSALGNYMETASDSLHAIIEQAGYHNSWFTPANTKKALHAIAKTLVKPVLADWIQPYLPDIDPMSGKTVGLVLAGNIPLVGFHDILTALIAGFKVQIKLSSDDKYLIPHLLDKLIEFEPAFKQHISLVDRLQRFDMIIATGSNNTARYFEYYFKNVPHIIRKNRNSVAVIWGDETKAELSNIGYDLFDYYGLGCRNVSKLYFPTNYEISYFFEAIETFSTVINHHKYHNNYDYNKSIYLVNGDKHYDNGFLLLKEDQRLASPLAVAYYEHYNDIESLTAQLNERNEEIQCIATNRKLTTIAPSFSLGKSQEPALDDYADGVNTLAFLLNNK</sequence>
<dbReference type="GO" id="GO:0008218">
    <property type="term" value="P:bioluminescence"/>
    <property type="evidence" value="ECO:0007669"/>
    <property type="project" value="InterPro"/>
</dbReference>
<name>F4C3T6_SPHS2</name>
<dbReference type="InterPro" id="IPR016161">
    <property type="entry name" value="Ald_DH/histidinol_DH"/>
</dbReference>
<dbReference type="HOGENOM" id="CLU_050037_0_0_10"/>
<dbReference type="EMBL" id="CP002584">
    <property type="protein sequence ID" value="ADZ79546.1"/>
    <property type="molecule type" value="Genomic_DNA"/>
</dbReference>
<reference evidence="2" key="1">
    <citation type="submission" date="2011-03" db="EMBL/GenBank/DDBJ databases">
        <title>Complete sequence of Sphingobacterium sp. 21.</title>
        <authorList>
            <consortium name="US DOE Joint Genome Institute"/>
            <person name="Lucas S."/>
            <person name="Copeland A."/>
            <person name="Lapidus A."/>
            <person name="Cheng J.-F."/>
            <person name="Goodwin L."/>
            <person name="Pitluck S."/>
            <person name="Davenport K."/>
            <person name="Detter J.C."/>
            <person name="Han C."/>
            <person name="Tapia R."/>
            <person name="Land M."/>
            <person name="Hauser L."/>
            <person name="Kyrpides N."/>
            <person name="Ivanova N."/>
            <person name="Ovchinnikova G."/>
            <person name="Pagani I."/>
            <person name="Siebers A.K."/>
            <person name="Allgaier M."/>
            <person name="Thelen M.P."/>
            <person name="Hugenholtz P."/>
            <person name="Woyke T."/>
        </authorList>
    </citation>
    <scope>NUCLEOTIDE SEQUENCE</scope>
    <source>
        <strain evidence="2">21</strain>
    </source>
</reference>
<dbReference type="Pfam" id="PF05893">
    <property type="entry name" value="LuxC"/>
    <property type="match status" value="1"/>
</dbReference>
<dbReference type="STRING" id="743722.Sph21_3000"/>
<dbReference type="eggNOG" id="COG1012">
    <property type="taxonomic scope" value="Bacteria"/>
</dbReference>
<evidence type="ECO:0000313" key="2">
    <source>
        <dbReference type="EMBL" id="ADZ79546.1"/>
    </source>
</evidence>
<proteinExistence type="predicted"/>
<keyword evidence="1" id="KW-0521">NADP</keyword>
<dbReference type="KEGG" id="shg:Sph21_3000"/>
<protein>
    <submittedName>
        <fullName evidence="2">Acyl-CoA reductase</fullName>
    </submittedName>
</protein>
<dbReference type="GO" id="GO:0003995">
    <property type="term" value="F:acyl-CoA dehydrogenase activity"/>
    <property type="evidence" value="ECO:0007669"/>
    <property type="project" value="InterPro"/>
</dbReference>
<gene>
    <name evidence="2" type="ordered locus">Sph21_3000</name>
</gene>
<organism evidence="2">
    <name type="scientific">Sphingobacterium sp. (strain 21)</name>
    <dbReference type="NCBI Taxonomy" id="743722"/>
    <lineage>
        <taxon>Bacteria</taxon>
        <taxon>Pseudomonadati</taxon>
        <taxon>Bacteroidota</taxon>
        <taxon>Sphingobacteriia</taxon>
        <taxon>Sphingobacteriales</taxon>
        <taxon>Sphingobacteriaceae</taxon>
        <taxon>Sphingobacterium</taxon>
    </lineage>
</organism>